<gene>
    <name evidence="9" type="ORF">AVDCRST_MAG76-1928</name>
</gene>
<dbReference type="AlphaFoldDB" id="A0A6J4I9H1"/>
<evidence type="ECO:0000256" key="4">
    <source>
        <dbReference type="ARBA" id="ARBA00022723"/>
    </source>
</evidence>
<dbReference type="InterPro" id="IPR029060">
    <property type="entry name" value="PIN-like_dom_sf"/>
</dbReference>
<feature type="domain" description="PIN" evidence="8">
    <location>
        <begin position="9"/>
        <end position="131"/>
    </location>
</feature>
<dbReference type="EMBL" id="CADCSZ010000117">
    <property type="protein sequence ID" value="CAA9243991.1"/>
    <property type="molecule type" value="Genomic_DNA"/>
</dbReference>
<keyword evidence="4" id="KW-0479">Metal-binding</keyword>
<dbReference type="GO" id="GO:0046872">
    <property type="term" value="F:metal ion binding"/>
    <property type="evidence" value="ECO:0007669"/>
    <property type="project" value="UniProtKB-KW"/>
</dbReference>
<organism evidence="9">
    <name type="scientific">uncultured Acidimicrobiales bacterium</name>
    <dbReference type="NCBI Taxonomy" id="310071"/>
    <lineage>
        <taxon>Bacteria</taxon>
        <taxon>Bacillati</taxon>
        <taxon>Actinomycetota</taxon>
        <taxon>Acidimicrobiia</taxon>
        <taxon>Acidimicrobiales</taxon>
        <taxon>environmental samples</taxon>
    </lineage>
</organism>
<keyword evidence="5" id="KW-0378">Hydrolase</keyword>
<evidence type="ECO:0000256" key="3">
    <source>
        <dbReference type="ARBA" id="ARBA00022722"/>
    </source>
</evidence>
<name>A0A6J4I9H1_9ACTN</name>
<dbReference type="SUPFAM" id="SSF88723">
    <property type="entry name" value="PIN domain-like"/>
    <property type="match status" value="1"/>
</dbReference>
<evidence type="ECO:0000256" key="6">
    <source>
        <dbReference type="ARBA" id="ARBA00022842"/>
    </source>
</evidence>
<dbReference type="InterPro" id="IPR050556">
    <property type="entry name" value="Type_II_TA_system_RNase"/>
</dbReference>
<dbReference type="PANTHER" id="PTHR33653:SF1">
    <property type="entry name" value="RIBONUCLEASE VAPC2"/>
    <property type="match status" value="1"/>
</dbReference>
<keyword evidence="6" id="KW-0460">Magnesium</keyword>
<sequence length="145" mass="16092">MTDAEHSGVVVDTMVVSWLFDDRSNPLADDYRILIGSRPVLLAFQTVMELRFGARRARWGELRRRRLERRIAVLTVVQPDDEMIIACAELRARCQHIGHALGDKVHTGDSWIAATAIRLDVPLVSHDGVFEGAPGLGFTTANSSL</sequence>
<evidence type="ECO:0000256" key="1">
    <source>
        <dbReference type="ARBA" id="ARBA00001946"/>
    </source>
</evidence>
<evidence type="ECO:0000256" key="2">
    <source>
        <dbReference type="ARBA" id="ARBA00022649"/>
    </source>
</evidence>
<dbReference type="Pfam" id="PF01850">
    <property type="entry name" value="PIN"/>
    <property type="match status" value="1"/>
</dbReference>
<reference evidence="9" key="1">
    <citation type="submission" date="2020-02" db="EMBL/GenBank/DDBJ databases">
        <authorList>
            <person name="Meier V. D."/>
        </authorList>
    </citation>
    <scope>NUCLEOTIDE SEQUENCE</scope>
    <source>
        <strain evidence="9">AVDCRST_MAG76</strain>
    </source>
</reference>
<proteinExistence type="inferred from homology"/>
<comment type="similarity">
    <text evidence="7">Belongs to the PINc/VapC protein family.</text>
</comment>
<keyword evidence="2" id="KW-1277">Toxin-antitoxin system</keyword>
<evidence type="ECO:0000313" key="9">
    <source>
        <dbReference type="EMBL" id="CAA9243991.1"/>
    </source>
</evidence>
<accession>A0A6J4I9H1</accession>
<dbReference type="GO" id="GO:0016787">
    <property type="term" value="F:hydrolase activity"/>
    <property type="evidence" value="ECO:0007669"/>
    <property type="project" value="UniProtKB-KW"/>
</dbReference>
<evidence type="ECO:0000256" key="7">
    <source>
        <dbReference type="ARBA" id="ARBA00038093"/>
    </source>
</evidence>
<keyword evidence="3" id="KW-0540">Nuclease</keyword>
<evidence type="ECO:0000256" key="5">
    <source>
        <dbReference type="ARBA" id="ARBA00022801"/>
    </source>
</evidence>
<dbReference type="Gene3D" id="3.40.50.1010">
    <property type="entry name" value="5'-nuclease"/>
    <property type="match status" value="1"/>
</dbReference>
<comment type="cofactor">
    <cofactor evidence="1">
        <name>Mg(2+)</name>
        <dbReference type="ChEBI" id="CHEBI:18420"/>
    </cofactor>
</comment>
<dbReference type="InterPro" id="IPR002716">
    <property type="entry name" value="PIN_dom"/>
</dbReference>
<protein>
    <recommendedName>
        <fullName evidence="8">PIN domain-containing protein</fullName>
    </recommendedName>
</protein>
<evidence type="ECO:0000259" key="8">
    <source>
        <dbReference type="Pfam" id="PF01850"/>
    </source>
</evidence>
<dbReference type="PANTHER" id="PTHR33653">
    <property type="entry name" value="RIBONUCLEASE VAPC2"/>
    <property type="match status" value="1"/>
</dbReference>
<dbReference type="GO" id="GO:0004518">
    <property type="term" value="F:nuclease activity"/>
    <property type="evidence" value="ECO:0007669"/>
    <property type="project" value="UniProtKB-KW"/>
</dbReference>